<feature type="non-terminal residue" evidence="2">
    <location>
        <position position="1"/>
    </location>
</feature>
<sequence>VFVQVTARNLNSFYLSALQYNTSPLSNGQKSSMTEDSWADDITHGHLLSTAAMPLRVPVSKPRDLRQQSGSSTAIQKSSLELQRCVPDNPLETLSVVSEDALPPQFVGKPQSHQKENGKKQSEGMEAQEAFLDSCLFRESLCATQQNLNDLSALAQESHPLPYEDETHSVFKRGYQFNSGNLVQCYKGQQQQLP</sequence>
<evidence type="ECO:0000313" key="2">
    <source>
        <dbReference type="EMBL" id="POI30814.1"/>
    </source>
</evidence>
<name>A0A2P4T388_BAMTH</name>
<reference evidence="2 3" key="1">
    <citation type="submission" date="2018-01" db="EMBL/GenBank/DDBJ databases">
        <title>Comparison of the Chinese Bamboo Partridge and Red Junglefowl genome sequences highlights the importance of demography in genome evolution.</title>
        <authorList>
            <person name="Tiley G.P."/>
            <person name="Kimball R.T."/>
            <person name="Braun E.L."/>
            <person name="Burleigh J.G."/>
        </authorList>
    </citation>
    <scope>NUCLEOTIDE SEQUENCE [LARGE SCALE GENOMIC DNA]</scope>
    <source>
        <strain evidence="2">RTK389</strain>
        <tissue evidence="2">Blood</tissue>
    </source>
</reference>
<protein>
    <submittedName>
        <fullName evidence="2">Uncharacterized protein</fullName>
    </submittedName>
</protein>
<dbReference type="OrthoDB" id="5990092at2759"/>
<comment type="caution">
    <text evidence="2">The sequence shown here is derived from an EMBL/GenBank/DDBJ whole genome shotgun (WGS) entry which is preliminary data.</text>
</comment>
<dbReference type="AlphaFoldDB" id="A0A2P4T388"/>
<evidence type="ECO:0000313" key="3">
    <source>
        <dbReference type="Proteomes" id="UP000237246"/>
    </source>
</evidence>
<evidence type="ECO:0000256" key="1">
    <source>
        <dbReference type="SAM" id="MobiDB-lite"/>
    </source>
</evidence>
<dbReference type="EMBL" id="PPHD01010579">
    <property type="protein sequence ID" value="POI30814.1"/>
    <property type="molecule type" value="Genomic_DNA"/>
</dbReference>
<accession>A0A2P4T388</accession>
<feature type="region of interest" description="Disordered" evidence="1">
    <location>
        <begin position="103"/>
        <end position="122"/>
    </location>
</feature>
<gene>
    <name evidence="2" type="ORF">CIB84_005437</name>
</gene>
<keyword evidence="3" id="KW-1185">Reference proteome</keyword>
<feature type="compositionally biased region" description="Basic and acidic residues" evidence="1">
    <location>
        <begin position="113"/>
        <end position="122"/>
    </location>
</feature>
<organism evidence="2 3">
    <name type="scientific">Bambusicola thoracicus</name>
    <name type="common">Chinese bamboo-partridge</name>
    <name type="synonym">Perdix thoracica</name>
    <dbReference type="NCBI Taxonomy" id="9083"/>
    <lineage>
        <taxon>Eukaryota</taxon>
        <taxon>Metazoa</taxon>
        <taxon>Chordata</taxon>
        <taxon>Craniata</taxon>
        <taxon>Vertebrata</taxon>
        <taxon>Euteleostomi</taxon>
        <taxon>Archelosauria</taxon>
        <taxon>Archosauria</taxon>
        <taxon>Dinosauria</taxon>
        <taxon>Saurischia</taxon>
        <taxon>Theropoda</taxon>
        <taxon>Coelurosauria</taxon>
        <taxon>Aves</taxon>
        <taxon>Neognathae</taxon>
        <taxon>Galloanserae</taxon>
        <taxon>Galliformes</taxon>
        <taxon>Phasianidae</taxon>
        <taxon>Perdicinae</taxon>
        <taxon>Bambusicola</taxon>
    </lineage>
</organism>
<proteinExistence type="predicted"/>
<dbReference type="Proteomes" id="UP000237246">
    <property type="component" value="Unassembled WGS sequence"/>
</dbReference>